<dbReference type="EMBL" id="VRZA01000004">
    <property type="protein sequence ID" value="TXS93008.1"/>
    <property type="molecule type" value="Genomic_DNA"/>
</dbReference>
<dbReference type="PANTHER" id="PTHR43133:SF39">
    <property type="entry name" value="SIMILAR TO RNA POLYMERASE SIGMA-E FACTOR"/>
    <property type="match status" value="1"/>
</dbReference>
<evidence type="ECO:0000313" key="5">
    <source>
        <dbReference type="EMBL" id="TXS93008.1"/>
    </source>
</evidence>
<evidence type="ECO:0000256" key="1">
    <source>
        <dbReference type="ARBA" id="ARBA00023015"/>
    </source>
</evidence>
<accession>A0A5C8ZX29</accession>
<dbReference type="InterPro" id="IPR014284">
    <property type="entry name" value="RNA_pol_sigma-70_dom"/>
</dbReference>
<protein>
    <submittedName>
        <fullName evidence="5">Sigma-70 family RNA polymerase sigma factor</fullName>
    </submittedName>
</protein>
<keyword evidence="3" id="KW-0804">Transcription</keyword>
<dbReference type="NCBIfam" id="TIGR02999">
    <property type="entry name" value="Sig-70_X6"/>
    <property type="match status" value="1"/>
</dbReference>
<dbReference type="RefSeq" id="WP_148069009.1">
    <property type="nucleotide sequence ID" value="NZ_VRZA01000004.1"/>
</dbReference>
<dbReference type="AlphaFoldDB" id="A0A5C8ZX29"/>
<keyword evidence="6" id="KW-1185">Reference proteome</keyword>
<evidence type="ECO:0000259" key="4">
    <source>
        <dbReference type="Pfam" id="PF07638"/>
    </source>
</evidence>
<dbReference type="Proteomes" id="UP000321039">
    <property type="component" value="Unassembled WGS sequence"/>
</dbReference>
<name>A0A5C8ZX29_9GAMM</name>
<gene>
    <name evidence="5" type="ORF">FV139_13745</name>
</gene>
<evidence type="ECO:0000313" key="6">
    <source>
        <dbReference type="Proteomes" id="UP000321039"/>
    </source>
</evidence>
<dbReference type="Gene3D" id="1.10.10.10">
    <property type="entry name" value="Winged helix-like DNA-binding domain superfamily/Winged helix DNA-binding domain"/>
    <property type="match status" value="1"/>
</dbReference>
<dbReference type="NCBIfam" id="TIGR02937">
    <property type="entry name" value="sigma70-ECF"/>
    <property type="match status" value="1"/>
</dbReference>
<evidence type="ECO:0000256" key="2">
    <source>
        <dbReference type="ARBA" id="ARBA00023082"/>
    </source>
</evidence>
<dbReference type="InterPro" id="IPR053812">
    <property type="entry name" value="HTH_Sigma70_ECF-like"/>
</dbReference>
<sequence>MNNTHDVTALLRRVSDGEGEEAWGELFECVYRDLRAVSHRQRSRVLGHQTLGTTALINEAYLRLVDQSQADFVSRAHFLGAAAVTMRRILINYARDAKAEKRGGAAPHLELETAEARGLFSESNTLLDLEDALEKLEAEDGRMAKIVVCRVFGGMSIDETASHLNVSAATVNRSWRFALTWLRRAMESPES</sequence>
<proteinExistence type="predicted"/>
<dbReference type="PANTHER" id="PTHR43133">
    <property type="entry name" value="RNA POLYMERASE ECF-TYPE SIGMA FACTO"/>
    <property type="match status" value="1"/>
</dbReference>
<organism evidence="5 6">
    <name type="scientific">Parahaliea maris</name>
    <dbReference type="NCBI Taxonomy" id="2716870"/>
    <lineage>
        <taxon>Bacteria</taxon>
        <taxon>Pseudomonadati</taxon>
        <taxon>Pseudomonadota</taxon>
        <taxon>Gammaproteobacteria</taxon>
        <taxon>Cellvibrionales</taxon>
        <taxon>Halieaceae</taxon>
        <taxon>Parahaliea</taxon>
    </lineage>
</organism>
<feature type="domain" description="RNA polymerase sigma-70 ECF-like HTH" evidence="4">
    <location>
        <begin position="5"/>
        <end position="187"/>
    </location>
</feature>
<dbReference type="InterPro" id="IPR013324">
    <property type="entry name" value="RNA_pol_sigma_r3/r4-like"/>
</dbReference>
<keyword evidence="1" id="KW-0805">Transcription regulation</keyword>
<reference evidence="5 6" key="1">
    <citation type="submission" date="2019-08" db="EMBL/GenBank/DDBJ databases">
        <title>Parahaliea maris sp. nov., isolated from the surface seawater.</title>
        <authorList>
            <person name="Liu Y."/>
        </authorList>
    </citation>
    <scope>NUCLEOTIDE SEQUENCE [LARGE SCALE GENOMIC DNA]</scope>
    <source>
        <strain evidence="5 6">HSLHS9</strain>
    </source>
</reference>
<dbReference type="SUPFAM" id="SSF88659">
    <property type="entry name" value="Sigma3 and sigma4 domains of RNA polymerase sigma factors"/>
    <property type="match status" value="1"/>
</dbReference>
<dbReference type="InterPro" id="IPR036388">
    <property type="entry name" value="WH-like_DNA-bd_sf"/>
</dbReference>
<dbReference type="GO" id="GO:0016987">
    <property type="term" value="F:sigma factor activity"/>
    <property type="evidence" value="ECO:0007669"/>
    <property type="project" value="UniProtKB-KW"/>
</dbReference>
<dbReference type="InterPro" id="IPR039425">
    <property type="entry name" value="RNA_pol_sigma-70-like"/>
</dbReference>
<dbReference type="Pfam" id="PF07638">
    <property type="entry name" value="Sigma70_ECF"/>
    <property type="match status" value="1"/>
</dbReference>
<keyword evidence="2" id="KW-0731">Sigma factor</keyword>
<dbReference type="GO" id="GO:0006352">
    <property type="term" value="P:DNA-templated transcription initiation"/>
    <property type="evidence" value="ECO:0007669"/>
    <property type="project" value="InterPro"/>
</dbReference>
<dbReference type="InterPro" id="IPR011517">
    <property type="entry name" value="RNA_pol_sigma70_ECF-like"/>
</dbReference>
<evidence type="ECO:0000256" key="3">
    <source>
        <dbReference type="ARBA" id="ARBA00023163"/>
    </source>
</evidence>
<comment type="caution">
    <text evidence="5">The sequence shown here is derived from an EMBL/GenBank/DDBJ whole genome shotgun (WGS) entry which is preliminary data.</text>
</comment>